<dbReference type="Gene3D" id="3.40.1000.10">
    <property type="entry name" value="Mog1/PsbP, alpha/beta/alpha sandwich"/>
    <property type="match status" value="1"/>
</dbReference>
<keyword evidence="1" id="KW-0472">Membrane</keyword>
<dbReference type="Proteomes" id="UP000078225">
    <property type="component" value="Unassembled WGS sequence"/>
</dbReference>
<keyword evidence="3" id="KW-1185">Reference proteome</keyword>
<organism evidence="2 3">
    <name type="scientific">Mangrovibacter phragmitis</name>
    <dbReference type="NCBI Taxonomy" id="1691903"/>
    <lineage>
        <taxon>Bacteria</taxon>
        <taxon>Pseudomonadati</taxon>
        <taxon>Pseudomonadota</taxon>
        <taxon>Gammaproteobacteria</taxon>
        <taxon>Enterobacterales</taxon>
        <taxon>Enterobacteriaceae</taxon>
        <taxon>Mangrovibacter</taxon>
    </lineage>
</organism>
<dbReference type="OrthoDB" id="6476276at2"/>
<dbReference type="InterPro" id="IPR046406">
    <property type="entry name" value="DcrB"/>
</dbReference>
<dbReference type="EMBL" id="LYRP01000012">
    <property type="protein sequence ID" value="OAT77171.1"/>
    <property type="molecule type" value="Genomic_DNA"/>
</dbReference>
<dbReference type="GO" id="GO:0005886">
    <property type="term" value="C:plasma membrane"/>
    <property type="evidence" value="ECO:0007669"/>
    <property type="project" value="UniProtKB-SubCell"/>
</dbReference>
<keyword evidence="1" id="KW-0564">Palmitate</keyword>
<dbReference type="PROSITE" id="PS51257">
    <property type="entry name" value="PROKAR_LIPOPROTEIN"/>
    <property type="match status" value="1"/>
</dbReference>
<dbReference type="STRING" id="1691903.A9B99_07655"/>
<dbReference type="InterPro" id="IPR014894">
    <property type="entry name" value="DcrB/EagT6"/>
</dbReference>
<comment type="similarity">
    <text evidence="1">Belongs to the DcrB family.</text>
</comment>
<dbReference type="Pfam" id="PF08786">
    <property type="entry name" value="DcrB"/>
    <property type="match status" value="1"/>
</dbReference>
<comment type="subcellular location">
    <subcellularLocation>
        <location evidence="1">Cell membrane</location>
        <topology evidence="1">Lipid-anchor</topology>
        <orientation evidence="1">Periplasmic side</orientation>
    </subcellularLocation>
</comment>
<comment type="function">
    <text evidence="1">Plays a role in cell envelope biogenesis, maintenance of cell envelope integrity and membrane homeostasis. Essential for lipoprotein maturation under conditions where membrane fluidity may be altered.</text>
</comment>
<evidence type="ECO:0000313" key="3">
    <source>
        <dbReference type="Proteomes" id="UP000078225"/>
    </source>
</evidence>
<keyword evidence="1" id="KW-1003">Cell membrane</keyword>
<protein>
    <recommendedName>
        <fullName evidence="1">Inner membrane lipoprotein DcrB</fullName>
    </recommendedName>
</protein>
<comment type="caution">
    <text evidence="2">The sequence shown here is derived from an EMBL/GenBank/DDBJ whole genome shotgun (WGS) entry which is preliminary data.</text>
</comment>
<keyword evidence="1" id="KW-0732">Signal</keyword>
<evidence type="ECO:0000313" key="2">
    <source>
        <dbReference type="EMBL" id="OAT77171.1"/>
    </source>
</evidence>
<reference evidence="3" key="1">
    <citation type="submission" date="2016-05" db="EMBL/GenBank/DDBJ databases">
        <authorList>
            <person name="Behera P."/>
            <person name="Vaishampayan P."/>
            <person name="Singh N."/>
            <person name="Raina V."/>
            <person name="Suar M."/>
            <person name="Pattnaik A."/>
            <person name="Rastogi G."/>
        </authorList>
    </citation>
    <scope>NUCLEOTIDE SEQUENCE [LARGE SCALE GENOMIC DNA]</scope>
    <source>
        <strain evidence="3">MP23</strain>
    </source>
</reference>
<proteinExistence type="inferred from homology"/>
<evidence type="ECO:0000256" key="1">
    <source>
        <dbReference type="HAMAP-Rule" id="MF_02248"/>
    </source>
</evidence>
<accession>A0A1B7L4S3</accession>
<sequence length="186" mass="19873">MRNLVKYVGIGLLVCGLAACDNKDSNTPTANNAAQSQKAQSNTVSLLEGKLNFTLPADMSDQSGKLGTQANNLHVYSDPTGQSAVIVIVGDKSVDALDVLGKRLENEQRDRDPQLQVIANKSVELHGHTFQQLDSIISAKGHTAWSSVLLGNVDNKLVTMQVTLPANNQQQSQVVANNIIGSVEVK</sequence>
<keyword evidence="1" id="KW-0449">Lipoprotein</keyword>
<dbReference type="AlphaFoldDB" id="A0A1B7L4S3"/>
<dbReference type="HAMAP" id="MF_02248">
    <property type="entry name" value="DcrB"/>
    <property type="match status" value="1"/>
</dbReference>
<gene>
    <name evidence="1" type="primary">dcrB</name>
    <name evidence="2" type="ORF">A9B99_07655</name>
</gene>
<dbReference type="NCBIfam" id="NF008627">
    <property type="entry name" value="PRK11615.1"/>
    <property type="match status" value="1"/>
</dbReference>
<dbReference type="RefSeq" id="WP_064597840.1">
    <property type="nucleotide sequence ID" value="NZ_CP134782.1"/>
</dbReference>
<name>A0A1B7L4S3_9ENTR</name>